<dbReference type="Pfam" id="PF00937">
    <property type="entry name" value="CoV_nucleocap"/>
    <property type="match status" value="1"/>
</dbReference>
<protein>
    <recommendedName>
        <fullName evidence="10">Nucleoprotein</fullName>
    </recommendedName>
</protein>
<feature type="compositionally biased region" description="Basic and acidic residues" evidence="13">
    <location>
        <begin position="1"/>
        <end position="14"/>
    </location>
</feature>
<evidence type="ECO:0000256" key="6">
    <source>
        <dbReference type="ARBA" id="ARBA00023015"/>
    </source>
</evidence>
<dbReference type="InterPro" id="IPR044345">
    <property type="entry name" value="N_prot_N_CoV"/>
</dbReference>
<evidence type="ECO:0000256" key="8">
    <source>
        <dbReference type="ARBA" id="ARBA00023163"/>
    </source>
</evidence>
<feature type="compositionally biased region" description="Basic residues" evidence="13">
    <location>
        <begin position="74"/>
        <end position="88"/>
    </location>
</feature>
<name>A0AB39AD44_9GAMC</name>
<evidence type="ECO:0000256" key="1">
    <source>
        <dbReference type="ARBA" id="ARBA00004340"/>
    </source>
</evidence>
<feature type="domain" description="CoV N NTD" evidence="14">
    <location>
        <begin position="35"/>
        <end position="160"/>
    </location>
</feature>
<feature type="modified residue" description="Phosphoserine; by host" evidence="11">
    <location>
        <position position="131"/>
    </location>
</feature>
<evidence type="ECO:0000256" key="5">
    <source>
        <dbReference type="ARBA" id="ARBA00022884"/>
    </source>
</evidence>
<evidence type="ECO:0000256" key="9">
    <source>
        <dbReference type="ARBA" id="ARBA00023274"/>
    </source>
</evidence>
<dbReference type="CDD" id="cd21595">
    <property type="entry name" value="CoV_N-CTD"/>
    <property type="match status" value="1"/>
</dbReference>
<dbReference type="InterPro" id="IPR001218">
    <property type="entry name" value="Nucleocap_CoV"/>
</dbReference>
<organism evidence="16">
    <name type="scientific">Bird gammacoronavirus AnasCN24</name>
    <dbReference type="NCBI Taxonomy" id="3237959"/>
    <lineage>
        <taxon>Viruses</taxon>
        <taxon>Riboviria</taxon>
        <taxon>Orthornavirae</taxon>
        <taxon>Pisuviricota</taxon>
        <taxon>Pisoniviricetes</taxon>
        <taxon>Nidovirales</taxon>
        <taxon>Cornidovirineae</taxon>
        <taxon>Coronaviridae</taxon>
        <taxon>Orthocoronavirinae</taxon>
        <taxon>Gammacoronavirus</taxon>
    </lineage>
</organism>
<feature type="compositionally biased region" description="Low complexity" evidence="13">
    <location>
        <begin position="347"/>
        <end position="359"/>
    </location>
</feature>
<dbReference type="InterPro" id="IPR037179">
    <property type="entry name" value="Nucleocapsid_C"/>
</dbReference>
<evidence type="ECO:0000259" key="15">
    <source>
        <dbReference type="PROSITE" id="PS51929"/>
    </source>
</evidence>
<feature type="region of interest" description="Disordered" evidence="13">
    <location>
        <begin position="167"/>
        <end position="201"/>
    </location>
</feature>
<dbReference type="PIRSF" id="PIRSF003888">
    <property type="entry name" value="Corona_nucleocap"/>
    <property type="match status" value="1"/>
</dbReference>
<evidence type="ECO:0000256" key="4">
    <source>
        <dbReference type="ARBA" id="ARBA00022844"/>
    </source>
</evidence>
<reference evidence="16" key="1">
    <citation type="submission" date="2024-05" db="EMBL/GenBank/DDBJ databases">
        <title>Avian Migration-Mediated Cross-Species Transmission and Recombination Shaping the Diversity of Gammacoronaviruses and Deltacoronaviruses.</title>
        <authorList>
            <person name="Han Y."/>
            <person name="Xu P."/>
            <person name="Xu Y."/>
            <person name="Wang Y."/>
            <person name="Hu J."/>
            <person name="Ma M."/>
            <person name="Li Z."/>
            <person name="Bo S."/>
            <person name="Zhao C."/>
            <person name="Ji L."/>
            <person name="Yuan Y."/>
            <person name="Zhao W."/>
            <person name="Wang J."/>
            <person name="Jin Q."/>
            <person name="Wu Z."/>
            <person name="He G."/>
        </authorList>
    </citation>
    <scope>NUCLEOTIDE SEQUENCE</scope>
    <source>
        <strain evidence="16">AvAz-GammaCoV/SH20-SH03</strain>
        <strain evidence="17">AvAz-GammaCoV/SH20-SH63</strain>
        <strain evidence="18">AvAz-GammaCoV/SH20-SH66</strain>
    </source>
</reference>
<dbReference type="PROSITE" id="PS51928">
    <property type="entry name" value="COV_N_NTD"/>
    <property type="match status" value="1"/>
</dbReference>
<sequence>MASRDNSRSRKQKTDAPAPVLKLGGTKPPQVGSKGMASWFQALKAKKFNSDKPTFSGSGVPDNSNVPKAQQHGYWKRQRRYKPGKGKRTPVADAWYFYYTGTGPFGDRNWGEPSEDLVWVKAEGASVTQLSKQGCRDNDKYDQFPLRFTDGGPDGSFRWDFIPVNRGRSGASSRATSREASGSRPASREGSRGRRMSGNNEDLITRAAAIIEQQQKRGGRITKAKANEMAERRYFKRTLAPGKTVTDVFGARQKGRDRNFGDDNMVEQGIKDGRTTAMLNLVPSSHALLFGSHIQAKPQLDGLHITYTFTTVVPQDDPQYENYKRICEECIDGVGTRPKDEPKPKSRPASKPSSRNASPAPKPQRKKDKQKQQVVDSNDDKPIPKEEEDVNNQLEFDDGGAVTDKIDWGSSALGDFEI</sequence>
<dbReference type="InterPro" id="IPR037195">
    <property type="entry name" value="Nucleocapsid_N"/>
</dbReference>
<feature type="compositionally biased region" description="Acidic residues" evidence="13">
    <location>
        <begin position="386"/>
        <end position="398"/>
    </location>
</feature>
<evidence type="ECO:0000256" key="11">
    <source>
        <dbReference type="PIRSR" id="PIRSR003888-1"/>
    </source>
</evidence>
<evidence type="ECO:0000259" key="14">
    <source>
        <dbReference type="PROSITE" id="PS51928"/>
    </source>
</evidence>
<dbReference type="GO" id="GO:0019013">
    <property type="term" value="C:viral nucleocapsid"/>
    <property type="evidence" value="ECO:0007669"/>
    <property type="project" value="UniProtKB-UniRule"/>
</dbReference>
<keyword evidence="5 10" id="KW-0694">RNA-binding</keyword>
<evidence type="ECO:0000256" key="7">
    <source>
        <dbReference type="ARBA" id="ARBA00023086"/>
    </source>
</evidence>
<evidence type="ECO:0000256" key="13">
    <source>
        <dbReference type="SAM" id="MobiDB-lite"/>
    </source>
</evidence>
<comment type="subcellular location">
    <subcellularLocation>
        <location evidence="1">Host cell</location>
    </subcellularLocation>
    <subcellularLocation>
        <location evidence="10">Virion</location>
    </subcellularLocation>
    <text evidence="10">Located inside the virion, complexed with the viral RNA. Probably associates with ER-derived membranes where it participates in viral RNA synthesis and virus budding.</text>
</comment>
<feature type="region of interest" description="Disordered" evidence="13">
    <location>
        <begin position="50"/>
        <end position="88"/>
    </location>
</feature>
<feature type="region of interest" description="Disordered" evidence="13">
    <location>
        <begin position="333"/>
        <end position="418"/>
    </location>
</feature>
<proteinExistence type="predicted"/>
<dbReference type="GO" id="GO:0043657">
    <property type="term" value="C:host cell"/>
    <property type="evidence" value="ECO:0007669"/>
    <property type="project" value="UniProtKB-SubCell"/>
</dbReference>
<dbReference type="EMBL" id="PP845387">
    <property type="protein sequence ID" value="XDG23584.1"/>
    <property type="molecule type" value="Genomic_RNA"/>
</dbReference>
<feature type="compositionally biased region" description="Low complexity" evidence="13">
    <location>
        <begin position="167"/>
        <end position="184"/>
    </location>
</feature>
<dbReference type="SUPFAM" id="SSF110304">
    <property type="entry name" value="Coronavirus RNA-binding domain"/>
    <property type="match status" value="1"/>
</dbReference>
<accession>A0AB39AD44</accession>
<dbReference type="CDD" id="cd21554">
    <property type="entry name" value="CoV_N-NTD"/>
    <property type="match status" value="1"/>
</dbReference>
<evidence type="ECO:0000313" key="18">
    <source>
        <dbReference type="EMBL" id="XDG23584.1"/>
    </source>
</evidence>
<dbReference type="GO" id="GO:0003723">
    <property type="term" value="F:RNA binding"/>
    <property type="evidence" value="ECO:0007669"/>
    <property type="project" value="UniProtKB-UniRule"/>
</dbReference>
<dbReference type="EMBL" id="PP845385">
    <property type="protein sequence ID" value="XDG23562.1"/>
    <property type="molecule type" value="Genomic_RNA"/>
</dbReference>
<keyword evidence="8" id="KW-0804">Transcription</keyword>
<keyword evidence="7 10" id="KW-0543">Viral nucleoprotein</keyword>
<evidence type="ECO:0000256" key="3">
    <source>
        <dbReference type="ARBA" id="ARBA00022765"/>
    </source>
</evidence>
<keyword evidence="9 12" id="KW-0687">Ribonucleoprotein</keyword>
<dbReference type="SUPFAM" id="SSF103068">
    <property type="entry name" value="Nucleocapsid protein dimerization domain"/>
    <property type="match status" value="1"/>
</dbReference>
<feature type="region of interest" description="Disordered" evidence="13">
    <location>
        <begin position="1"/>
        <end position="36"/>
    </location>
</feature>
<feature type="compositionally biased region" description="Polar residues" evidence="13">
    <location>
        <begin position="51"/>
        <end position="68"/>
    </location>
</feature>
<evidence type="ECO:0000256" key="10">
    <source>
        <dbReference type="PIRNR" id="PIRNR003888"/>
    </source>
</evidence>
<dbReference type="GO" id="GO:1990904">
    <property type="term" value="C:ribonucleoprotein complex"/>
    <property type="evidence" value="ECO:0007669"/>
    <property type="project" value="UniProtKB-KW"/>
</dbReference>
<evidence type="ECO:0000313" key="17">
    <source>
        <dbReference type="EMBL" id="XDG23573.1"/>
    </source>
</evidence>
<feature type="modified residue" description="Phosphoserine; by host" evidence="11">
    <location>
        <position position="346"/>
    </location>
</feature>
<evidence type="ECO:0000256" key="2">
    <source>
        <dbReference type="ARBA" id="ARBA00022553"/>
    </source>
</evidence>
<keyword evidence="3" id="KW-0013">ADP-ribosylation</keyword>
<evidence type="ECO:0000256" key="12">
    <source>
        <dbReference type="PROSITE-ProRule" id="PRU01276"/>
    </source>
</evidence>
<dbReference type="EMBL" id="PP845386">
    <property type="protein sequence ID" value="XDG23573.1"/>
    <property type="molecule type" value="Genomic_RNA"/>
</dbReference>
<feature type="domain" description="CoV N CTD" evidence="15">
    <location>
        <begin position="222"/>
        <end position="338"/>
    </location>
</feature>
<keyword evidence="6" id="KW-0805">Transcription regulation</keyword>
<comment type="function">
    <text evidence="10">Packages the positive strand viral genome RNA into a helical ribonucleocapsid (RNP) and plays a fundamental role during virion assembly through its interactions with the viral genome and membrane protein M. Plays an important role in enhancing the efficiency of subgenomic viral RNA transcription as well as viral replication.</text>
</comment>
<dbReference type="InterPro" id="IPR044344">
    <property type="entry name" value="N_prot_C_CoV"/>
</dbReference>
<evidence type="ECO:0000313" key="16">
    <source>
        <dbReference type="EMBL" id="XDG23562.1"/>
    </source>
</evidence>
<keyword evidence="4 10" id="KW-0946">Virion</keyword>
<dbReference type="PROSITE" id="PS51929">
    <property type="entry name" value="COV_N_CTD"/>
    <property type="match status" value="1"/>
</dbReference>
<keyword evidence="2 11" id="KW-0597">Phosphoprotein</keyword>